<name>A0A4R6IH33_9SPHI</name>
<dbReference type="InterPro" id="IPR032710">
    <property type="entry name" value="NTF2-like_dom_sf"/>
</dbReference>
<comment type="caution">
    <text evidence="2">The sequence shown here is derived from an EMBL/GenBank/DDBJ whole genome shotgun (WGS) entry which is preliminary data.</text>
</comment>
<sequence>MNENEKLINYFYSSFQRKDIAAMQACYADDATFNDAVFSNLTADKVKAMWAMLIEKGKDMTLTFDGVQANSTSGSARWIATYTFSLTGNKVVNVIDAKFTFNNGKILTHTDSFSFYRWASQALGITGKLLGWTPLLKNKIRKTAARNLDIYMAAKAQTL</sequence>
<protein>
    <submittedName>
        <fullName evidence="2">SnoaL-like protein</fullName>
    </submittedName>
</protein>
<dbReference type="InterPro" id="IPR037401">
    <property type="entry name" value="SnoaL-like"/>
</dbReference>
<dbReference type="Gene3D" id="3.10.450.50">
    <property type="match status" value="1"/>
</dbReference>
<accession>A0A4R6IH33</accession>
<dbReference type="Proteomes" id="UP000295499">
    <property type="component" value="Unassembled WGS sequence"/>
</dbReference>
<dbReference type="AlphaFoldDB" id="A0A4R6IH33"/>
<dbReference type="OrthoDB" id="391735at2"/>
<evidence type="ECO:0000259" key="1">
    <source>
        <dbReference type="Pfam" id="PF12680"/>
    </source>
</evidence>
<evidence type="ECO:0000313" key="3">
    <source>
        <dbReference type="Proteomes" id="UP000295499"/>
    </source>
</evidence>
<dbReference type="SUPFAM" id="SSF54427">
    <property type="entry name" value="NTF2-like"/>
    <property type="match status" value="1"/>
</dbReference>
<keyword evidence="3" id="KW-1185">Reference proteome</keyword>
<dbReference type="Pfam" id="PF12680">
    <property type="entry name" value="SnoaL_2"/>
    <property type="match status" value="1"/>
</dbReference>
<gene>
    <name evidence="2" type="ORF">CLV32_2559</name>
</gene>
<dbReference type="EMBL" id="SNWM01000003">
    <property type="protein sequence ID" value="TDO21454.1"/>
    <property type="molecule type" value="Genomic_DNA"/>
</dbReference>
<evidence type="ECO:0000313" key="2">
    <source>
        <dbReference type="EMBL" id="TDO21454.1"/>
    </source>
</evidence>
<dbReference type="RefSeq" id="WP_133555967.1">
    <property type="nucleotide sequence ID" value="NZ_SNWM01000003.1"/>
</dbReference>
<proteinExistence type="predicted"/>
<reference evidence="2 3" key="1">
    <citation type="submission" date="2019-03" db="EMBL/GenBank/DDBJ databases">
        <title>Genomic Encyclopedia of Archaeal and Bacterial Type Strains, Phase II (KMG-II): from individual species to whole genera.</title>
        <authorList>
            <person name="Goeker M."/>
        </authorList>
    </citation>
    <scope>NUCLEOTIDE SEQUENCE [LARGE SCALE GENOMIC DNA]</scope>
    <source>
        <strain evidence="2 3">DSM 19034</strain>
    </source>
</reference>
<feature type="domain" description="SnoaL-like" evidence="1">
    <location>
        <begin position="11"/>
        <end position="108"/>
    </location>
</feature>
<organism evidence="2 3">
    <name type="scientific">Pedobacter duraquae</name>
    <dbReference type="NCBI Taxonomy" id="425511"/>
    <lineage>
        <taxon>Bacteria</taxon>
        <taxon>Pseudomonadati</taxon>
        <taxon>Bacteroidota</taxon>
        <taxon>Sphingobacteriia</taxon>
        <taxon>Sphingobacteriales</taxon>
        <taxon>Sphingobacteriaceae</taxon>
        <taxon>Pedobacter</taxon>
    </lineage>
</organism>